<sequence length="83" mass="8866">MEVNLITSPQPGQTPDPNREAAEKLHAALFADMLRHGGLSEALSTGEDSLDSLASVVIDRVAGELASQDAAFTDHLYKVLKAY</sequence>
<accession>A0A9X2RHI2</accession>
<organism evidence="1 2">
    <name type="scientific">Parvularcula maris</name>
    <dbReference type="NCBI Taxonomy" id="2965077"/>
    <lineage>
        <taxon>Bacteria</taxon>
        <taxon>Pseudomonadati</taxon>
        <taxon>Pseudomonadota</taxon>
        <taxon>Alphaproteobacteria</taxon>
        <taxon>Parvularculales</taxon>
        <taxon>Parvularculaceae</taxon>
        <taxon>Parvularcula</taxon>
    </lineage>
</organism>
<evidence type="ECO:0000313" key="2">
    <source>
        <dbReference type="Proteomes" id="UP001142610"/>
    </source>
</evidence>
<keyword evidence="2" id="KW-1185">Reference proteome</keyword>
<dbReference type="Proteomes" id="UP001142610">
    <property type="component" value="Unassembled WGS sequence"/>
</dbReference>
<dbReference type="RefSeq" id="WP_256618766.1">
    <property type="nucleotide sequence ID" value="NZ_JANIBC010000003.1"/>
</dbReference>
<evidence type="ECO:0000313" key="1">
    <source>
        <dbReference type="EMBL" id="MCQ8184904.1"/>
    </source>
</evidence>
<protein>
    <submittedName>
        <fullName evidence="1">Uncharacterized protein</fullName>
    </submittedName>
</protein>
<reference evidence="1" key="1">
    <citation type="submission" date="2022-07" db="EMBL/GenBank/DDBJ databases">
        <title>Parvularcula maris sp. nov., an algicidal bacterium isolated from seawater.</title>
        <authorList>
            <person name="Li F."/>
        </authorList>
    </citation>
    <scope>NUCLEOTIDE SEQUENCE</scope>
    <source>
        <strain evidence="1">BGMRC 0090</strain>
    </source>
</reference>
<proteinExistence type="predicted"/>
<name>A0A9X2RHI2_9PROT</name>
<gene>
    <name evidence="1" type="ORF">NOG11_05820</name>
</gene>
<dbReference type="AlphaFoldDB" id="A0A9X2RHI2"/>
<dbReference type="EMBL" id="JANIBC010000003">
    <property type="protein sequence ID" value="MCQ8184904.1"/>
    <property type="molecule type" value="Genomic_DNA"/>
</dbReference>
<comment type="caution">
    <text evidence="1">The sequence shown here is derived from an EMBL/GenBank/DDBJ whole genome shotgun (WGS) entry which is preliminary data.</text>
</comment>